<dbReference type="AlphaFoldDB" id="A0A2C6KK90"/>
<dbReference type="GO" id="GO:0005737">
    <property type="term" value="C:cytoplasm"/>
    <property type="evidence" value="ECO:0007669"/>
    <property type="project" value="TreeGrafter"/>
</dbReference>
<sequence>MSLPPLEEILQQQGADKPLVDVIQGLLDKCSQISDALRGTSVTSVGTHNDFGDEQLTVDVVAEKLLRTWAEGSDAPFVRAISSEEDIRLKECHEKGEFILCWDPLDGSSIVDCNWAVGTIISVWRLGVHGLEWKGADTLISRTGRQQIAGIAVIYGPRTTALVAINTQAGGQITPGTALDLELRNGKFVCMQKPVISSHAKIFAPANLRAAQDLDAYKTMIDHWMTKRFTLRYTGKLKGGGLVPDVYQIFVKKQGVFCNPASPAAPAKLRMCFEILPLALLVEAAGGRTTNGRICTLDMPIEHMDHRSAFCCGSEDEVKRFEEAMAKLF</sequence>
<dbReference type="VEuPathDB" id="ToxoDB:CSUI_008635"/>
<evidence type="ECO:0000256" key="4">
    <source>
        <dbReference type="ARBA" id="ARBA00022842"/>
    </source>
</evidence>
<gene>
    <name evidence="9" type="ORF">CSUI_008635</name>
</gene>
<dbReference type="InterPro" id="IPR033391">
    <property type="entry name" value="FBPase_N"/>
</dbReference>
<dbReference type="GO" id="GO:0006000">
    <property type="term" value="P:fructose metabolic process"/>
    <property type="evidence" value="ECO:0007669"/>
    <property type="project" value="TreeGrafter"/>
</dbReference>
<feature type="domain" description="Fructose-1-6-bisphosphatase class I N-terminal" evidence="7">
    <location>
        <begin position="18"/>
        <end position="170"/>
    </location>
</feature>
<dbReference type="GO" id="GO:0006094">
    <property type="term" value="P:gluconeogenesis"/>
    <property type="evidence" value="ECO:0007669"/>
    <property type="project" value="TreeGrafter"/>
</dbReference>
<dbReference type="GO" id="GO:0005986">
    <property type="term" value="P:sucrose biosynthetic process"/>
    <property type="evidence" value="ECO:0007669"/>
    <property type="project" value="TreeGrafter"/>
</dbReference>
<evidence type="ECO:0000313" key="10">
    <source>
        <dbReference type="Proteomes" id="UP000221165"/>
    </source>
</evidence>
<keyword evidence="4" id="KW-0460">Magnesium</keyword>
<dbReference type="InterPro" id="IPR044015">
    <property type="entry name" value="FBPase_C_dom"/>
</dbReference>
<keyword evidence="5" id="KW-0119">Carbohydrate metabolism</keyword>
<comment type="caution">
    <text evidence="9">The sequence shown here is derived from an EMBL/GenBank/DDBJ whole genome shotgun (WGS) entry which is preliminary data.</text>
</comment>
<dbReference type="GeneID" id="94431973"/>
<dbReference type="OrthoDB" id="10256725at2759"/>
<dbReference type="EMBL" id="MIGC01004890">
    <property type="protein sequence ID" value="PHJ17549.1"/>
    <property type="molecule type" value="Genomic_DNA"/>
</dbReference>
<dbReference type="PRINTS" id="PR01958">
    <property type="entry name" value="S17BPHPHTASE"/>
</dbReference>
<keyword evidence="3" id="KW-0378">Hydrolase</keyword>
<proteinExistence type="inferred from homology"/>
<dbReference type="GO" id="GO:0046872">
    <property type="term" value="F:metal ion binding"/>
    <property type="evidence" value="ECO:0007669"/>
    <property type="project" value="UniProtKB-KW"/>
</dbReference>
<evidence type="ECO:0000256" key="6">
    <source>
        <dbReference type="ARBA" id="ARBA00024331"/>
    </source>
</evidence>
<name>A0A2C6KK90_9APIC</name>
<dbReference type="GO" id="GO:0042132">
    <property type="term" value="F:fructose 1,6-bisphosphate 1-phosphatase activity"/>
    <property type="evidence" value="ECO:0007669"/>
    <property type="project" value="TreeGrafter"/>
</dbReference>
<keyword evidence="2" id="KW-0479">Metal-binding</keyword>
<accession>A0A2C6KK90</accession>
<dbReference type="SUPFAM" id="SSF56655">
    <property type="entry name" value="Carbohydrate phosphatase"/>
    <property type="match status" value="1"/>
</dbReference>
<dbReference type="PIRSF" id="PIRSF000904">
    <property type="entry name" value="FBPtase_SBPase"/>
    <property type="match status" value="1"/>
</dbReference>
<evidence type="ECO:0000256" key="2">
    <source>
        <dbReference type="ARBA" id="ARBA00022723"/>
    </source>
</evidence>
<dbReference type="InterPro" id="IPR023079">
    <property type="entry name" value="SBPase"/>
</dbReference>
<keyword evidence="10" id="KW-1185">Reference proteome</keyword>
<dbReference type="Gene3D" id="3.40.190.80">
    <property type="match status" value="1"/>
</dbReference>
<dbReference type="PANTHER" id="PTHR11556">
    <property type="entry name" value="FRUCTOSE-1,6-BISPHOSPHATASE-RELATED"/>
    <property type="match status" value="1"/>
</dbReference>
<dbReference type="PANTHER" id="PTHR11556:SF35">
    <property type="entry name" value="SEDOHEPTULOSE-1,7-BISPHOSPHATASE, CHLOROPLASTIC"/>
    <property type="match status" value="1"/>
</dbReference>
<dbReference type="InterPro" id="IPR000146">
    <property type="entry name" value="FBPase_class-1"/>
</dbReference>
<evidence type="ECO:0000256" key="3">
    <source>
        <dbReference type="ARBA" id="ARBA00022801"/>
    </source>
</evidence>
<dbReference type="Pfam" id="PF00316">
    <property type="entry name" value="FBPase"/>
    <property type="match status" value="1"/>
</dbReference>
<protein>
    <submittedName>
        <fullName evidence="9">Sedoheptulose--bisphosphatase</fullName>
    </submittedName>
</protein>
<comment type="similarity">
    <text evidence="1">Belongs to the FBPase class 1 family.</text>
</comment>
<evidence type="ECO:0000259" key="8">
    <source>
        <dbReference type="Pfam" id="PF18913"/>
    </source>
</evidence>
<dbReference type="RefSeq" id="XP_067919268.1">
    <property type="nucleotide sequence ID" value="XM_068068762.1"/>
</dbReference>
<evidence type="ECO:0000256" key="1">
    <source>
        <dbReference type="ARBA" id="ARBA00010941"/>
    </source>
</evidence>
<evidence type="ECO:0000256" key="5">
    <source>
        <dbReference type="ARBA" id="ARBA00023277"/>
    </source>
</evidence>
<dbReference type="Proteomes" id="UP000221165">
    <property type="component" value="Unassembled WGS sequence"/>
</dbReference>
<organism evidence="9 10">
    <name type="scientific">Cystoisospora suis</name>
    <dbReference type="NCBI Taxonomy" id="483139"/>
    <lineage>
        <taxon>Eukaryota</taxon>
        <taxon>Sar</taxon>
        <taxon>Alveolata</taxon>
        <taxon>Apicomplexa</taxon>
        <taxon>Conoidasida</taxon>
        <taxon>Coccidia</taxon>
        <taxon>Eucoccidiorida</taxon>
        <taxon>Eimeriorina</taxon>
        <taxon>Sarcocystidae</taxon>
        <taxon>Cystoisospora</taxon>
    </lineage>
</organism>
<evidence type="ECO:0000313" key="9">
    <source>
        <dbReference type="EMBL" id="PHJ17549.1"/>
    </source>
</evidence>
<reference evidence="9 10" key="1">
    <citation type="journal article" date="2017" name="Int. J. Parasitol.">
        <title>The genome of the protozoan parasite Cystoisospora suis and a reverse vaccinology approach to identify vaccine candidates.</title>
        <authorList>
            <person name="Palmieri N."/>
            <person name="Shrestha A."/>
            <person name="Ruttkowski B."/>
            <person name="Beck T."/>
            <person name="Vogl C."/>
            <person name="Tomley F."/>
            <person name="Blake D.P."/>
            <person name="Joachim A."/>
        </authorList>
    </citation>
    <scope>NUCLEOTIDE SEQUENCE [LARGE SCALE GENOMIC DNA]</scope>
    <source>
        <strain evidence="9 10">Wien I</strain>
    </source>
</reference>
<comment type="pathway">
    <text evidence="6">Carbohydrate biosynthesis.</text>
</comment>
<dbReference type="GO" id="GO:0030388">
    <property type="term" value="P:fructose 1,6-bisphosphate metabolic process"/>
    <property type="evidence" value="ECO:0007669"/>
    <property type="project" value="TreeGrafter"/>
</dbReference>
<feature type="domain" description="Fructose-1-6-bisphosphatase class 1 C-terminal" evidence="8">
    <location>
        <begin position="197"/>
        <end position="325"/>
    </location>
</feature>
<dbReference type="GO" id="GO:0006002">
    <property type="term" value="P:fructose 6-phosphate metabolic process"/>
    <property type="evidence" value="ECO:0007669"/>
    <property type="project" value="TreeGrafter"/>
</dbReference>
<dbReference type="Gene3D" id="3.30.540.10">
    <property type="entry name" value="Fructose-1,6-Bisphosphatase, subunit A, domain 1"/>
    <property type="match status" value="1"/>
</dbReference>
<dbReference type="Pfam" id="PF18913">
    <property type="entry name" value="FBPase_C"/>
    <property type="match status" value="1"/>
</dbReference>
<evidence type="ECO:0000259" key="7">
    <source>
        <dbReference type="Pfam" id="PF00316"/>
    </source>
</evidence>